<proteinExistence type="predicted"/>
<keyword evidence="2" id="KW-1185">Reference proteome</keyword>
<sequence length="154" mass="17326">MNDNKNSEKQAKNKSDKPNKLFGSLDGVLGANLLESDFVDDMKQGVTNFINSANSTFASGAPGHSESADLAKKMIKNLTDNLNNSFENNLGLSRECLKCKTATDFIEIQRKFFEHNYQTSVRTYSDLVHDMQQIANHNMKNTNESLRQNSKFLI</sequence>
<gene>
    <name evidence="1" type="ORF">Megvenef_01694</name>
</gene>
<protein>
    <recommendedName>
        <fullName evidence="3">Phasin family protein</fullName>
    </recommendedName>
</protein>
<dbReference type="RefSeq" id="WP_322777628.1">
    <property type="nucleotide sequence ID" value="NZ_JARJFB010000227.1"/>
</dbReference>
<accession>A0ABU5NEY6</accession>
<dbReference type="Proteomes" id="UP001291687">
    <property type="component" value="Unassembled WGS sequence"/>
</dbReference>
<evidence type="ECO:0000313" key="2">
    <source>
        <dbReference type="Proteomes" id="UP001291687"/>
    </source>
</evidence>
<reference evidence="1 2" key="1">
    <citation type="submission" date="2023-03" db="EMBL/GenBank/DDBJ databases">
        <title>Host association and intracellularity evolved multiple times independently in the Rickettsiales.</title>
        <authorList>
            <person name="Castelli M."/>
            <person name="Nardi T."/>
            <person name="Gammuto L."/>
            <person name="Bellinzona G."/>
            <person name="Sabaneyeva E."/>
            <person name="Potekhin A."/>
            <person name="Serra V."/>
            <person name="Petroni G."/>
            <person name="Sassera D."/>
        </authorList>
    </citation>
    <scope>NUCLEOTIDE SEQUENCE [LARGE SCALE GENOMIC DNA]</scope>
    <source>
        <strain evidence="1 2">Sr 2-6</strain>
    </source>
</reference>
<evidence type="ECO:0000313" key="1">
    <source>
        <dbReference type="EMBL" id="MEA0971710.1"/>
    </source>
</evidence>
<comment type="caution">
    <text evidence="1">The sequence shown here is derived from an EMBL/GenBank/DDBJ whole genome shotgun (WGS) entry which is preliminary data.</text>
</comment>
<name>A0ABU5NEY6_9RICK</name>
<evidence type="ECO:0008006" key="3">
    <source>
        <dbReference type="Google" id="ProtNLM"/>
    </source>
</evidence>
<organism evidence="1 2">
    <name type="scientific">Candidatus Megaera venefica</name>
    <dbReference type="NCBI Taxonomy" id="2055910"/>
    <lineage>
        <taxon>Bacteria</taxon>
        <taxon>Pseudomonadati</taxon>
        <taxon>Pseudomonadota</taxon>
        <taxon>Alphaproteobacteria</taxon>
        <taxon>Rickettsiales</taxon>
        <taxon>Rickettsiaceae</taxon>
        <taxon>Candidatus Megaera</taxon>
    </lineage>
</organism>
<dbReference type="EMBL" id="JARJFB010000227">
    <property type="protein sequence ID" value="MEA0971710.1"/>
    <property type="molecule type" value="Genomic_DNA"/>
</dbReference>